<name>A0A4D4J565_9PSEU</name>
<comment type="caution">
    <text evidence="3">The sequence shown here is derived from an EMBL/GenBank/DDBJ whole genome shotgun (WGS) entry which is preliminary data.</text>
</comment>
<dbReference type="PANTHER" id="PTHR21666">
    <property type="entry name" value="PEPTIDASE-RELATED"/>
    <property type="match status" value="1"/>
</dbReference>
<dbReference type="EMBL" id="BJFL01000008">
    <property type="protein sequence ID" value="GDY30604.1"/>
    <property type="molecule type" value="Genomic_DNA"/>
</dbReference>
<feature type="compositionally biased region" description="Pro residues" evidence="1">
    <location>
        <begin position="145"/>
        <end position="154"/>
    </location>
</feature>
<dbReference type="Pfam" id="PF01551">
    <property type="entry name" value="Peptidase_M23"/>
    <property type="match status" value="1"/>
</dbReference>
<dbReference type="InterPro" id="IPR016047">
    <property type="entry name" value="M23ase_b-sheet_dom"/>
</dbReference>
<dbReference type="CDD" id="cd12797">
    <property type="entry name" value="M23_peptidase"/>
    <property type="match status" value="1"/>
</dbReference>
<evidence type="ECO:0000259" key="2">
    <source>
        <dbReference type="Pfam" id="PF01551"/>
    </source>
</evidence>
<protein>
    <recommendedName>
        <fullName evidence="2">M23ase beta-sheet core domain-containing protein</fullName>
    </recommendedName>
</protein>
<dbReference type="Proteomes" id="UP000298860">
    <property type="component" value="Unassembled WGS sequence"/>
</dbReference>
<dbReference type="InterPro" id="IPR050570">
    <property type="entry name" value="Cell_wall_metabolism_enzyme"/>
</dbReference>
<dbReference type="Gene3D" id="2.70.70.10">
    <property type="entry name" value="Glucose Permease (Domain IIA)"/>
    <property type="match status" value="1"/>
</dbReference>
<dbReference type="SUPFAM" id="SSF51261">
    <property type="entry name" value="Duplicated hybrid motif"/>
    <property type="match status" value="1"/>
</dbReference>
<evidence type="ECO:0000313" key="4">
    <source>
        <dbReference type="Proteomes" id="UP000298860"/>
    </source>
</evidence>
<organism evidence="3 4">
    <name type="scientific">Gandjariella thermophila</name>
    <dbReference type="NCBI Taxonomy" id="1931992"/>
    <lineage>
        <taxon>Bacteria</taxon>
        <taxon>Bacillati</taxon>
        <taxon>Actinomycetota</taxon>
        <taxon>Actinomycetes</taxon>
        <taxon>Pseudonocardiales</taxon>
        <taxon>Pseudonocardiaceae</taxon>
        <taxon>Gandjariella</taxon>
    </lineage>
</organism>
<evidence type="ECO:0000256" key="1">
    <source>
        <dbReference type="SAM" id="MobiDB-lite"/>
    </source>
</evidence>
<accession>A0A4D4J565</accession>
<keyword evidence="4" id="KW-1185">Reference proteome</keyword>
<dbReference type="InterPro" id="IPR011055">
    <property type="entry name" value="Dup_hybrid_motif"/>
</dbReference>
<sequence>MGSPWAPRARFGWPLAQPHPVLRRFDPPASRYGPGHRGVDLGAPAGAPVFAAGDGTVVYAGPVADRPVVSIEHAGGLRTTYEPVLPTVTTGQHVRRGQMIGHLLPGHPGCGGDRPVTTAPMAPGPPTPAGAPTTPGAPLAENVPSPGPPAVTPPAGPPMSVAGTAACLHWGVRRGEQYLDPLRLVLIHVRLLPWAGTAG</sequence>
<gene>
    <name evidence="3" type="ORF">GTS_22370</name>
</gene>
<feature type="domain" description="M23ase beta-sheet core" evidence="2">
    <location>
        <begin position="35"/>
        <end position="103"/>
    </location>
</feature>
<proteinExistence type="predicted"/>
<dbReference type="AlphaFoldDB" id="A0A4D4J565"/>
<dbReference type="PANTHER" id="PTHR21666:SF270">
    <property type="entry name" value="MUREIN HYDROLASE ACTIVATOR ENVC"/>
    <property type="match status" value="1"/>
</dbReference>
<dbReference type="GO" id="GO:0004222">
    <property type="term" value="F:metalloendopeptidase activity"/>
    <property type="evidence" value="ECO:0007669"/>
    <property type="project" value="TreeGrafter"/>
</dbReference>
<feature type="region of interest" description="Disordered" evidence="1">
    <location>
        <begin position="117"/>
        <end position="154"/>
    </location>
</feature>
<dbReference type="RefSeq" id="WP_225978296.1">
    <property type="nucleotide sequence ID" value="NZ_BJFL01000008.1"/>
</dbReference>
<reference evidence="4" key="1">
    <citation type="submission" date="2019-04" db="EMBL/GenBank/DDBJ databases">
        <title>Draft genome sequence of Pseudonocardiaceae bacterium SL3-2-4.</title>
        <authorList>
            <person name="Ningsih F."/>
            <person name="Yokota A."/>
            <person name="Sakai Y."/>
            <person name="Nanatani K."/>
            <person name="Yabe S."/>
            <person name="Oetari A."/>
            <person name="Sjamsuridzal W."/>
        </authorList>
    </citation>
    <scope>NUCLEOTIDE SEQUENCE [LARGE SCALE GENOMIC DNA]</scope>
    <source>
        <strain evidence="4">SL3-2-4</strain>
    </source>
</reference>
<evidence type="ECO:0000313" key="3">
    <source>
        <dbReference type="EMBL" id="GDY30604.1"/>
    </source>
</evidence>